<dbReference type="Gene3D" id="1.20.1280.290">
    <property type="match status" value="2"/>
</dbReference>
<dbReference type="SMART" id="SM00679">
    <property type="entry name" value="CTNS"/>
    <property type="match status" value="2"/>
</dbReference>
<evidence type="ECO:0000256" key="5">
    <source>
        <dbReference type="SAM" id="Phobius"/>
    </source>
</evidence>
<feature type="transmembrane region" description="Helical" evidence="5">
    <location>
        <begin position="192"/>
        <end position="214"/>
    </location>
</feature>
<feature type="transmembrane region" description="Helical" evidence="5">
    <location>
        <begin position="98"/>
        <end position="119"/>
    </location>
</feature>
<evidence type="ECO:0000313" key="7">
    <source>
        <dbReference type="Proteomes" id="UP000237144"/>
    </source>
</evidence>
<keyword evidence="2 5" id="KW-0812">Transmembrane</keyword>
<evidence type="ECO:0000256" key="4">
    <source>
        <dbReference type="ARBA" id="ARBA00023136"/>
    </source>
</evidence>
<organism evidence="6 7">
    <name type="scientific">Rhodotorula taiwanensis</name>
    <dbReference type="NCBI Taxonomy" id="741276"/>
    <lineage>
        <taxon>Eukaryota</taxon>
        <taxon>Fungi</taxon>
        <taxon>Dikarya</taxon>
        <taxon>Basidiomycota</taxon>
        <taxon>Pucciniomycotina</taxon>
        <taxon>Microbotryomycetes</taxon>
        <taxon>Sporidiobolales</taxon>
        <taxon>Sporidiobolaceae</taxon>
        <taxon>Rhodotorula</taxon>
    </lineage>
</organism>
<accession>A0A2S5B415</accession>
<feature type="transmembrane region" description="Helical" evidence="5">
    <location>
        <begin position="37"/>
        <end position="58"/>
    </location>
</feature>
<gene>
    <name evidence="6" type="ORF">BMF94_5440</name>
</gene>
<dbReference type="Proteomes" id="UP000237144">
    <property type="component" value="Unassembled WGS sequence"/>
</dbReference>
<dbReference type="OrthoDB" id="407617at2759"/>
<dbReference type="InterPro" id="IPR006603">
    <property type="entry name" value="PQ-loop_rpt"/>
</dbReference>
<feature type="transmembrane region" description="Helical" evidence="5">
    <location>
        <begin position="160"/>
        <end position="180"/>
    </location>
</feature>
<dbReference type="PANTHER" id="PTHR16201:SF37">
    <property type="entry name" value="PQ-LOOP REPEAT-CONTAINING PROTEIN"/>
    <property type="match status" value="1"/>
</dbReference>
<keyword evidence="7" id="KW-1185">Reference proteome</keyword>
<protein>
    <submittedName>
        <fullName evidence="6">Uncharacterized protein</fullName>
    </submittedName>
</protein>
<feature type="transmembrane region" description="Helical" evidence="5">
    <location>
        <begin position="131"/>
        <end position="148"/>
    </location>
</feature>
<reference evidence="6 7" key="1">
    <citation type="journal article" date="2018" name="Front. Microbiol.">
        <title>Prospects for Fungal Bioremediation of Acidic Radioactive Waste Sites: Characterization and Genome Sequence of Rhodotorula taiwanensis MD1149.</title>
        <authorList>
            <person name="Tkavc R."/>
            <person name="Matrosova V.Y."/>
            <person name="Grichenko O.E."/>
            <person name="Gostincar C."/>
            <person name="Volpe R.P."/>
            <person name="Klimenkova P."/>
            <person name="Gaidamakova E.K."/>
            <person name="Zhou C.E."/>
            <person name="Stewart B.J."/>
            <person name="Lyman M.G."/>
            <person name="Malfatti S.A."/>
            <person name="Rubinfeld B."/>
            <person name="Courtot M."/>
            <person name="Singh J."/>
            <person name="Dalgard C.L."/>
            <person name="Hamilton T."/>
            <person name="Frey K.G."/>
            <person name="Gunde-Cimerman N."/>
            <person name="Dugan L."/>
            <person name="Daly M.J."/>
        </authorList>
    </citation>
    <scope>NUCLEOTIDE SEQUENCE [LARGE SCALE GENOMIC DNA]</scope>
    <source>
        <strain evidence="6 7">MD1149</strain>
    </source>
</reference>
<keyword evidence="4 5" id="KW-0472">Membrane</keyword>
<name>A0A2S5B415_9BASI</name>
<dbReference type="EMBL" id="PJQD01000083">
    <property type="protein sequence ID" value="POY71519.1"/>
    <property type="molecule type" value="Genomic_DNA"/>
</dbReference>
<evidence type="ECO:0000313" key="6">
    <source>
        <dbReference type="EMBL" id="POY71519.1"/>
    </source>
</evidence>
<dbReference type="PANTHER" id="PTHR16201">
    <property type="entry name" value="SEVEN TRANSMEMBRANE PROTEIN 1-RELATED"/>
    <property type="match status" value="1"/>
</dbReference>
<evidence type="ECO:0000256" key="3">
    <source>
        <dbReference type="ARBA" id="ARBA00022989"/>
    </source>
</evidence>
<dbReference type="Pfam" id="PF04193">
    <property type="entry name" value="PQ-loop"/>
    <property type="match status" value="2"/>
</dbReference>
<sequence length="348" mass="37805">MVAPNSVAENVFGTLGAVFWSVQLVPQIWKSWKRKDTAGLSTFMLFLWFLSGVWLGSYSVTSGLSIPLVIQPQLFCLFSAIAWAQCLHYDSGLGRRSATFLILGCLAVGGGVEAGLIFGTKALQHHGNERLNTATGVLAAILIIAGLLPQYWEVWKYKAVVGISLVFLTIDLLGGVWSLLSLVFSPPPFDPLAAVSYSSVVVLELGIFFLAAVLNPRYYRKERERKLKEEEEVTTVAAPPGENEPKGLLLQEEGESRAQLERKLGAGPLPLPDRLETDATMVEPPPAAAATGAPTHFIEAVSSREQVEREGGFGWMAHEDEDVEQAIGTGLRRIRSSRSGTSALRRGV</sequence>
<dbReference type="InterPro" id="IPR051415">
    <property type="entry name" value="LAAT-1"/>
</dbReference>
<feature type="transmembrane region" description="Helical" evidence="5">
    <location>
        <begin position="6"/>
        <end position="25"/>
    </location>
</feature>
<dbReference type="AlphaFoldDB" id="A0A2S5B415"/>
<dbReference type="GO" id="GO:0016020">
    <property type="term" value="C:membrane"/>
    <property type="evidence" value="ECO:0007669"/>
    <property type="project" value="UniProtKB-SubCell"/>
</dbReference>
<evidence type="ECO:0000256" key="2">
    <source>
        <dbReference type="ARBA" id="ARBA00022692"/>
    </source>
</evidence>
<comment type="caution">
    <text evidence="6">The sequence shown here is derived from an EMBL/GenBank/DDBJ whole genome shotgun (WGS) entry which is preliminary data.</text>
</comment>
<keyword evidence="3 5" id="KW-1133">Transmembrane helix</keyword>
<evidence type="ECO:0000256" key="1">
    <source>
        <dbReference type="ARBA" id="ARBA00004141"/>
    </source>
</evidence>
<comment type="subcellular location">
    <subcellularLocation>
        <location evidence="1">Membrane</location>
        <topology evidence="1">Multi-pass membrane protein</topology>
    </subcellularLocation>
</comment>
<proteinExistence type="predicted"/>